<dbReference type="InterPro" id="IPR001781">
    <property type="entry name" value="Znf_LIM"/>
</dbReference>
<dbReference type="GO" id="GO:0031267">
    <property type="term" value="F:small GTPase binding"/>
    <property type="evidence" value="ECO:0007669"/>
    <property type="project" value="Ensembl"/>
</dbReference>
<evidence type="ECO:0000256" key="9">
    <source>
        <dbReference type="ARBA" id="ARBA00022553"/>
    </source>
</evidence>
<keyword evidence="20" id="KW-0472">Membrane</keyword>
<keyword evidence="21" id="KW-0009">Actin-binding</keyword>
<dbReference type="GO" id="GO:0005884">
    <property type="term" value="C:actin filament"/>
    <property type="evidence" value="ECO:0007669"/>
    <property type="project" value="Ensembl"/>
</dbReference>
<comment type="catalytic activity">
    <reaction evidence="24">
        <text>NADPH + O2 + H(+) = H2O2 + NADP(+)</text>
        <dbReference type="Rhea" id="RHEA:11260"/>
        <dbReference type="ChEBI" id="CHEBI:15378"/>
        <dbReference type="ChEBI" id="CHEBI:15379"/>
        <dbReference type="ChEBI" id="CHEBI:16240"/>
        <dbReference type="ChEBI" id="CHEBI:57783"/>
        <dbReference type="ChEBI" id="CHEBI:58349"/>
        <dbReference type="EC" id="1.6.3.1"/>
    </reaction>
</comment>
<evidence type="ECO:0000256" key="12">
    <source>
        <dbReference type="ARBA" id="ARBA00022753"/>
    </source>
</evidence>
<feature type="compositionally biased region" description="Basic and acidic residues" evidence="29">
    <location>
        <begin position="817"/>
        <end position="834"/>
    </location>
</feature>
<protein>
    <recommendedName>
        <fullName evidence="26">[F-actin]-monooxygenase MICAL1</fullName>
        <ecNumber evidence="7">1.14.13.225</ecNumber>
        <ecNumber evidence="6">1.6.3.1</ecNumber>
    </recommendedName>
    <alternativeName>
        <fullName evidence="23">Molecule interacting with CasL protein 1</fullName>
    </alternativeName>
</protein>
<sequence length="1242" mass="136636">MEGDGAGYVRSSWGPGYQICPCVAYKGSSVLSTSKKSPHALIPRPKEGRLRIPTQRLGDPRTGRLSWRLPWCPICPLCPRLMFFTSKFGKFHLGVDGIAAVSGADAGRGVGWEEQSQSLVNPEFPGDTSLLSSPPLLFYFFCSPASSPSSSTSPATCLCPAAALPGSPREASMASPTSTNPAHAHFESFLQAQLCQDVLSSFQELCGALGLEPGGGLPQYHKIKDQLNYWSAKSLWTKLDKRAGQAVYQQGRACTSTKCLVVGAGPCGLRVAVELALLGARVVLVEKRTKFSRHNVLHLWPFTIHDLRALGAKKFYGRFCTGTLDHISIRQLQLLLLKVVLLLGVEIHWGVTFTGLQPPPRKGSGWRAQLQPNPPAQLANYEFDVLISAAGGKFVPEGFKVREMRGKLAIGITANFVNGRTVEETQVPEISGVARIYNQSFFQSLLKATGIDLENIVYYKDDTHYFVMTAKKQCLLRLGVLRQDWPDTDRLLGSANVVPEALQRFARAAADFATHGKLGKLEFAQDAHRQPDVCAFDFTSMMRAESSARVQEKHGARLLLALVGDCLVEPFWPLGTGVARGFLAAFDAAWMVKRWAEGAEPLEVLAERESLYQLLSQTSPENMHRNVAQYGLDPATRYPNLNLRAVTPNQVRDLYDVLTKEPVQRNDKTDARMPTTGSAGTQEELLRWCQEQTAGYPGVHVSDLSSSWTDGLALCALVHRLQPGLLEPSELQGLGALEATAWALKVAEHELGITPVVSAQAVVAGSDPLGLIAYLSHFHSAFKSTAHSPGPVSQASPGTSSAVLFLGKLQRTLQRSRAKENAEDAGGKKLRLEMDAETPSTEVPPDPEPGVPLTPPSQHQEAGAGDLCALCGEHLYVLERLCVDGHFFHRSCFRCHTCEATLWPGGYEQHPGDGRFYCLQHLPQPDHKEEGSDGGPESPVKTVKELPTPSENSMPPDLSTPTASQEGVGPVPDPSQPTRRRIHLSSLERQRLSSLNLTPDPEMEPPPKPPRSCSALARHALESSFVGWGLPAQSPQALAAMEKEEEESSSSSEEEEDVPLDSDVEQALQTFAKTSGTMNDYPTWRRTLLRRAKEEEMKRFRKAQTIQRRLNEIEGALRELEAEGVKLELALRRQSSSPEQQKKLWVGQLLQLVDKKNSLVAEEAELMIMVQELNLEEKQWQLDQELRGYMNREETLKTAADRQAEDQVLRKLVDLVNQRDALIRLQEERRLSELALGIGAQG</sequence>
<keyword evidence="22" id="KW-0206">Cytoskeleton</keyword>
<evidence type="ECO:0000256" key="10">
    <source>
        <dbReference type="ARBA" id="ARBA00022630"/>
    </source>
</evidence>
<dbReference type="SMART" id="SM00033">
    <property type="entry name" value="CH"/>
    <property type="match status" value="1"/>
</dbReference>
<dbReference type="EC" id="1.14.13.225" evidence="7"/>
<dbReference type="AlphaFoldDB" id="A0A8I5N6J5"/>
<keyword evidence="18 27" id="KW-0440">LIM domain</keyword>
<dbReference type="GO" id="GO:0010008">
    <property type="term" value="C:endosome membrane"/>
    <property type="evidence" value="ECO:0007669"/>
    <property type="project" value="UniProtKB-SubCell"/>
</dbReference>
<evidence type="ECO:0000256" key="6">
    <source>
        <dbReference type="ARBA" id="ARBA00012698"/>
    </source>
</evidence>
<dbReference type="GO" id="GO:0045171">
    <property type="term" value="C:intercellular bridge"/>
    <property type="evidence" value="ECO:0007669"/>
    <property type="project" value="Ensembl"/>
</dbReference>
<keyword evidence="17" id="KW-0503">Monooxygenase</keyword>
<keyword evidence="12" id="KW-0967">Endosome</keyword>
<dbReference type="Pfam" id="PF00412">
    <property type="entry name" value="LIM"/>
    <property type="match status" value="1"/>
</dbReference>
<accession>A0A8I5N6J5</accession>
<evidence type="ECO:0000259" key="32">
    <source>
        <dbReference type="PROSITE" id="PS51848"/>
    </source>
</evidence>
<evidence type="ECO:0000313" key="34">
    <source>
        <dbReference type="Proteomes" id="UP000028761"/>
    </source>
</evidence>
<dbReference type="GO" id="GO:0030042">
    <property type="term" value="P:actin filament depolymerization"/>
    <property type="evidence" value="ECO:0007669"/>
    <property type="project" value="Ensembl"/>
</dbReference>
<dbReference type="GO" id="GO:0043066">
    <property type="term" value="P:negative regulation of apoptotic process"/>
    <property type="evidence" value="ECO:0007669"/>
    <property type="project" value="Ensembl"/>
</dbReference>
<dbReference type="CDD" id="cd09358">
    <property type="entry name" value="LIM_Mical_like"/>
    <property type="match status" value="1"/>
</dbReference>
<dbReference type="GO" id="GO:0019417">
    <property type="term" value="P:sulfur oxidation"/>
    <property type="evidence" value="ECO:0007669"/>
    <property type="project" value="Ensembl"/>
</dbReference>
<dbReference type="PROSITE" id="PS51848">
    <property type="entry name" value="BMERB"/>
    <property type="match status" value="1"/>
</dbReference>
<dbReference type="Pfam" id="PF01494">
    <property type="entry name" value="FAD_binding_3"/>
    <property type="match status" value="1"/>
</dbReference>
<dbReference type="GO" id="GO:1903305">
    <property type="term" value="P:regulation of regulated secretory pathway"/>
    <property type="evidence" value="ECO:0007669"/>
    <property type="project" value="Ensembl"/>
</dbReference>
<proteinExistence type="inferred from homology"/>
<dbReference type="Pfam" id="PF00307">
    <property type="entry name" value="CH"/>
    <property type="match status" value="1"/>
</dbReference>
<comment type="catalytic activity">
    <reaction evidence="25">
        <text>L-methionyl-[F-actin] + NADPH + O2 + H(+) = L-methionyl-(R)-S-oxide-[F-actin] + NADP(+) + H2O</text>
        <dbReference type="Rhea" id="RHEA:51308"/>
        <dbReference type="Rhea" id="RHEA-COMP:12953"/>
        <dbReference type="Rhea" id="RHEA-COMP:12956"/>
        <dbReference type="ChEBI" id="CHEBI:15377"/>
        <dbReference type="ChEBI" id="CHEBI:15378"/>
        <dbReference type="ChEBI" id="CHEBI:15379"/>
        <dbReference type="ChEBI" id="CHEBI:16044"/>
        <dbReference type="ChEBI" id="CHEBI:45764"/>
        <dbReference type="ChEBI" id="CHEBI:57783"/>
        <dbReference type="ChEBI" id="CHEBI:58349"/>
        <dbReference type="EC" id="1.14.13.225"/>
    </reaction>
</comment>
<evidence type="ECO:0000256" key="23">
    <source>
        <dbReference type="ARBA" id="ARBA00044245"/>
    </source>
</evidence>
<keyword evidence="9" id="KW-0597">Phosphoprotein</keyword>
<evidence type="ECO:0000256" key="15">
    <source>
        <dbReference type="ARBA" id="ARBA00022857"/>
    </source>
</evidence>
<evidence type="ECO:0000256" key="25">
    <source>
        <dbReference type="ARBA" id="ARBA00049522"/>
    </source>
</evidence>
<keyword evidence="8" id="KW-0963">Cytoplasm</keyword>
<dbReference type="GO" id="GO:0071949">
    <property type="term" value="F:FAD binding"/>
    <property type="evidence" value="ECO:0007669"/>
    <property type="project" value="Ensembl"/>
</dbReference>
<dbReference type="GO" id="GO:0003779">
    <property type="term" value="F:actin binding"/>
    <property type="evidence" value="ECO:0007669"/>
    <property type="project" value="UniProtKB-KW"/>
</dbReference>
<dbReference type="PROSITE" id="PS00478">
    <property type="entry name" value="LIM_DOMAIN_1"/>
    <property type="match status" value="1"/>
</dbReference>
<dbReference type="GO" id="GO:0005654">
    <property type="term" value="C:nucleoplasm"/>
    <property type="evidence" value="ECO:0007669"/>
    <property type="project" value="Ensembl"/>
</dbReference>
<evidence type="ECO:0000256" key="13">
    <source>
        <dbReference type="ARBA" id="ARBA00022827"/>
    </source>
</evidence>
<dbReference type="InterPro" id="IPR036188">
    <property type="entry name" value="FAD/NAD-bd_sf"/>
</dbReference>
<evidence type="ECO:0000256" key="17">
    <source>
        <dbReference type="ARBA" id="ARBA00023033"/>
    </source>
</evidence>
<dbReference type="InterPro" id="IPR050540">
    <property type="entry name" value="F-actin_Monoox_Mical"/>
</dbReference>
<comment type="subcellular location">
    <subcellularLocation>
        <location evidence="3">Cytoplasm</location>
        <location evidence="3">Cytoskeleton</location>
    </subcellularLocation>
    <subcellularLocation>
        <location evidence="4">Endosome membrane</location>
    </subcellularLocation>
    <subcellularLocation>
        <location evidence="2">Midbody</location>
    </subcellularLocation>
</comment>
<feature type="compositionally biased region" description="Acidic residues" evidence="29">
    <location>
        <begin position="1043"/>
        <end position="1061"/>
    </location>
</feature>
<dbReference type="Gene3D" id="2.10.110.10">
    <property type="entry name" value="Cysteine Rich Protein"/>
    <property type="match status" value="1"/>
</dbReference>
<evidence type="ECO:0000313" key="33">
    <source>
        <dbReference type="Ensembl" id="ENSPANP00000052768.1"/>
    </source>
</evidence>
<dbReference type="PROSITE" id="PS50023">
    <property type="entry name" value="LIM_DOMAIN_2"/>
    <property type="match status" value="1"/>
</dbReference>
<keyword evidence="15" id="KW-0521">NADP</keyword>
<dbReference type="GO" id="GO:0046872">
    <property type="term" value="F:metal ion binding"/>
    <property type="evidence" value="ECO:0007669"/>
    <property type="project" value="UniProtKB-KW"/>
</dbReference>
<dbReference type="PANTHER" id="PTHR23167:SF35">
    <property type="entry name" value="[F-ACTIN]-MONOOXYGENASE MICAL1"/>
    <property type="match status" value="1"/>
</dbReference>
<feature type="region of interest" description="Disordered" evidence="29">
    <location>
        <begin position="923"/>
        <end position="1014"/>
    </location>
</feature>
<evidence type="ECO:0000256" key="3">
    <source>
        <dbReference type="ARBA" id="ARBA00004245"/>
    </source>
</evidence>
<reference evidence="33" key="3">
    <citation type="submission" date="2025-09" db="UniProtKB">
        <authorList>
            <consortium name="Ensembl"/>
        </authorList>
    </citation>
    <scope>IDENTIFICATION</scope>
</reference>
<dbReference type="Gene3D" id="3.50.50.60">
    <property type="entry name" value="FAD/NAD(P)-binding domain"/>
    <property type="match status" value="1"/>
</dbReference>
<evidence type="ECO:0000256" key="4">
    <source>
        <dbReference type="ARBA" id="ARBA00004608"/>
    </source>
</evidence>
<dbReference type="PANTHER" id="PTHR23167">
    <property type="entry name" value="CALPONIN HOMOLOGY DOMAIN-CONTAINING PROTEIN DDB_G0272472-RELATED"/>
    <property type="match status" value="1"/>
</dbReference>
<dbReference type="Proteomes" id="UP000028761">
    <property type="component" value="Chromosome 6"/>
</dbReference>
<dbReference type="GO" id="GO:0036064">
    <property type="term" value="C:ciliary basal body"/>
    <property type="evidence" value="ECO:0007669"/>
    <property type="project" value="Ensembl"/>
</dbReference>
<feature type="domain" description="Calponin-homology (CH)" evidence="30">
    <location>
        <begin position="679"/>
        <end position="783"/>
    </location>
</feature>
<dbReference type="FunFam" id="1.10.418.10:FF:000058">
    <property type="entry name" value="F-actin-methionine sulfoxide oxidase MICAL1 isoform X1"/>
    <property type="match status" value="1"/>
</dbReference>
<dbReference type="GO" id="GO:0017124">
    <property type="term" value="F:SH3 domain binding"/>
    <property type="evidence" value="ECO:0007669"/>
    <property type="project" value="Ensembl"/>
</dbReference>
<dbReference type="GO" id="GO:1990026">
    <property type="term" value="C:hippocampal mossy fiber expansion"/>
    <property type="evidence" value="ECO:0007669"/>
    <property type="project" value="Ensembl"/>
</dbReference>
<dbReference type="Pfam" id="PF12130">
    <property type="entry name" value="bMERB_dom"/>
    <property type="match status" value="1"/>
</dbReference>
<dbReference type="FunFam" id="2.10.110.10:FF:000106">
    <property type="entry name" value="F-actin-monooxygenase MICAL1 isoform 1"/>
    <property type="match status" value="1"/>
</dbReference>
<keyword evidence="16" id="KW-0560">Oxidoreductase</keyword>
<feature type="compositionally biased region" description="Polar residues" evidence="29">
    <location>
        <begin position="949"/>
        <end position="965"/>
    </location>
</feature>
<feature type="region of interest" description="Disordered" evidence="29">
    <location>
        <begin position="816"/>
        <end position="859"/>
    </location>
</feature>
<dbReference type="InterPro" id="IPR002938">
    <property type="entry name" value="FAD-bd"/>
</dbReference>
<dbReference type="CDD" id="cd21196">
    <property type="entry name" value="CH_MICAL1"/>
    <property type="match status" value="1"/>
</dbReference>
<dbReference type="GO" id="GO:0005886">
    <property type="term" value="C:plasma membrane"/>
    <property type="evidence" value="ECO:0007669"/>
    <property type="project" value="Ensembl"/>
</dbReference>
<feature type="domain" description="BMERB" evidence="32">
    <location>
        <begin position="1093"/>
        <end position="1242"/>
    </location>
</feature>
<dbReference type="GO" id="GO:0005829">
    <property type="term" value="C:cytosol"/>
    <property type="evidence" value="ECO:0007669"/>
    <property type="project" value="Ensembl"/>
</dbReference>
<dbReference type="EC" id="1.6.3.1" evidence="6"/>
<evidence type="ECO:0000256" key="27">
    <source>
        <dbReference type="PROSITE-ProRule" id="PRU00125"/>
    </source>
</evidence>
<reference evidence="33 34" key="1">
    <citation type="submission" date="2012-03" db="EMBL/GenBank/DDBJ databases">
        <title>Whole Genome Assembly of Papio anubis.</title>
        <authorList>
            <person name="Liu Y.L."/>
            <person name="Abraham K.A."/>
            <person name="Akbar H.A."/>
            <person name="Ali S.A."/>
            <person name="Anosike U.A."/>
            <person name="Aqrawi P.A."/>
            <person name="Arias F.A."/>
            <person name="Attaway T.A."/>
            <person name="Awwad R.A."/>
            <person name="Babu C.B."/>
            <person name="Bandaranaike D.B."/>
            <person name="Battles P.B."/>
            <person name="Bell A.B."/>
            <person name="Beltran B.B."/>
            <person name="Berhane-Mersha D.B."/>
            <person name="Bess C.B."/>
            <person name="Bickham C.B."/>
            <person name="Bolden T.B."/>
            <person name="Carter K.C."/>
            <person name="Chau D.C."/>
            <person name="Chavez A.C."/>
            <person name="Clerc-Blankenburg K.C."/>
            <person name="Coyle M.C."/>
            <person name="Dao M.D."/>
            <person name="Davila M.L.D."/>
            <person name="Davy-Carroll L.D."/>
            <person name="Denson S.D."/>
            <person name="Dinh H.D."/>
            <person name="Fernandez S.F."/>
            <person name="Fernando P.F."/>
            <person name="Forbes L.F."/>
            <person name="Francis C.F."/>
            <person name="Francisco L.F."/>
            <person name="Fu Q.F."/>
            <person name="Garcia-Iii R.G."/>
            <person name="Garrett T.G."/>
            <person name="Gross S.G."/>
            <person name="Gubbala S.G."/>
            <person name="Hirani K.H."/>
            <person name="Hogues M.H."/>
            <person name="Hollins B.H."/>
            <person name="Jackson L.J."/>
            <person name="Javaid M.J."/>
            <person name="Jhangiani S.J."/>
            <person name="Johnson A.J."/>
            <person name="Johnson B.J."/>
            <person name="Jones J.J."/>
            <person name="Joshi V.J."/>
            <person name="Kalu J.K."/>
            <person name="Khan N.K."/>
            <person name="Korchina V.K."/>
            <person name="Kovar C.K."/>
            <person name="Lago L.L."/>
            <person name="Lara F.L."/>
            <person name="Le T.-K.L."/>
            <person name="Lee S.L."/>
            <person name="Legall-Iii F.L."/>
            <person name="Lemon S.L."/>
            <person name="Liu J.L."/>
            <person name="Liu Y.-S.L."/>
            <person name="Liyanage D.L."/>
            <person name="Lopez J.L."/>
            <person name="Lorensuhewa L.L."/>
            <person name="Mata R.M."/>
            <person name="Mathew T.M."/>
            <person name="Mercado C.M."/>
            <person name="Mercado I.M."/>
            <person name="Morales K.M."/>
            <person name="Morgan M.M."/>
            <person name="Munidasa M.M."/>
            <person name="Ngo D.N."/>
            <person name="Nguyen L.N."/>
            <person name="Nguyen T.N."/>
            <person name="Nguyen N.N."/>
            <person name="Obregon M.O."/>
            <person name="Okwuonu G.O."/>
            <person name="Ongeri F.O."/>
            <person name="Onwere C.O."/>
            <person name="Osifeso I.O."/>
            <person name="Parra A.P."/>
            <person name="Patil S.P."/>
            <person name="Perez A.P."/>
            <person name="Perez Y.P."/>
            <person name="Pham C.P."/>
            <person name="Pu L.-L.P."/>
            <person name="Puazo M.P."/>
            <person name="Quiroz J.Q."/>
            <person name="Rouhana J.R."/>
            <person name="Ruiz M.R."/>
            <person name="Ruiz S.-J.R."/>
            <person name="Saada N.S."/>
            <person name="Santibanez J.S."/>
            <person name="Scheel M.S."/>
            <person name="Schneider B.S."/>
            <person name="Simmons D.S."/>
            <person name="Sisson I.S."/>
            <person name="Tang L.-Y.T."/>
            <person name="Thornton R.T."/>
            <person name="Tisius J.T."/>
            <person name="Toledanes G.T."/>
            <person name="Trejos Z.T."/>
            <person name="Usmani K.U."/>
            <person name="Varghese R.V."/>
            <person name="Vattathil S.V."/>
            <person name="Vee V.V."/>
            <person name="Walker D.W."/>
            <person name="Weissenberger G.W."/>
            <person name="White C.W."/>
            <person name="Williams A.W."/>
            <person name="Woodworth J.W."/>
            <person name="Wright R.W."/>
            <person name="Zhu Y.Z."/>
            <person name="Han Y.H."/>
            <person name="Newsham I.N."/>
            <person name="Nazareth L.N."/>
            <person name="Worley K.W."/>
            <person name="Muzny D.M."/>
            <person name="Rogers J.R."/>
            <person name="Gibbs R.G."/>
        </authorList>
    </citation>
    <scope>NUCLEOTIDE SEQUENCE [LARGE SCALE GENOMIC DNA]</scope>
</reference>
<evidence type="ECO:0000256" key="5">
    <source>
        <dbReference type="ARBA" id="ARBA00008223"/>
    </source>
</evidence>
<evidence type="ECO:0000256" key="18">
    <source>
        <dbReference type="ARBA" id="ARBA00023038"/>
    </source>
</evidence>
<feature type="coiled-coil region" evidence="28">
    <location>
        <begin position="1103"/>
        <end position="1130"/>
    </location>
</feature>
<keyword evidence="10" id="KW-0285">Flavoprotein</keyword>
<dbReference type="SMART" id="SM01203">
    <property type="entry name" value="DUF3585"/>
    <property type="match status" value="1"/>
</dbReference>
<comment type="cofactor">
    <cofactor evidence="1">
        <name>FAD</name>
        <dbReference type="ChEBI" id="CHEBI:57692"/>
    </cofactor>
</comment>
<feature type="region of interest" description="Disordered" evidence="29">
    <location>
        <begin position="1035"/>
        <end position="1061"/>
    </location>
</feature>
<evidence type="ECO:0000256" key="2">
    <source>
        <dbReference type="ARBA" id="ARBA00004214"/>
    </source>
</evidence>
<evidence type="ECO:0000256" key="16">
    <source>
        <dbReference type="ARBA" id="ARBA00023002"/>
    </source>
</evidence>
<dbReference type="GO" id="GO:0019901">
    <property type="term" value="F:protein kinase binding"/>
    <property type="evidence" value="ECO:0007669"/>
    <property type="project" value="Ensembl"/>
</dbReference>
<dbReference type="Ensembl" id="ENSPANT00000070498.1">
    <property type="protein sequence ID" value="ENSPANP00000052768.1"/>
    <property type="gene ID" value="ENSPANG00000014435.3"/>
</dbReference>
<dbReference type="SMART" id="SM00132">
    <property type="entry name" value="LIM"/>
    <property type="match status" value="1"/>
</dbReference>
<dbReference type="GO" id="GO:0030496">
    <property type="term" value="C:midbody"/>
    <property type="evidence" value="ECO:0007669"/>
    <property type="project" value="UniProtKB-SubCell"/>
</dbReference>
<evidence type="ECO:0000256" key="8">
    <source>
        <dbReference type="ARBA" id="ARBA00022490"/>
    </source>
</evidence>
<evidence type="ECO:0000259" key="30">
    <source>
        <dbReference type="PROSITE" id="PS50021"/>
    </source>
</evidence>
<evidence type="ECO:0000256" key="28">
    <source>
        <dbReference type="SAM" id="Coils"/>
    </source>
</evidence>
<evidence type="ECO:0000256" key="21">
    <source>
        <dbReference type="ARBA" id="ARBA00023203"/>
    </source>
</evidence>
<keyword evidence="14 27" id="KW-0862">Zinc</keyword>
<dbReference type="InterPro" id="IPR022735">
    <property type="entry name" value="bMERB_dom"/>
</dbReference>
<evidence type="ECO:0000256" key="29">
    <source>
        <dbReference type="SAM" id="MobiDB-lite"/>
    </source>
</evidence>
<dbReference type="SUPFAM" id="SSF57716">
    <property type="entry name" value="Glucocorticoid receptor-like (DNA-binding domain)"/>
    <property type="match status" value="2"/>
</dbReference>
<evidence type="ECO:0000256" key="26">
    <source>
        <dbReference type="ARBA" id="ARBA00073360"/>
    </source>
</evidence>
<dbReference type="SUPFAM" id="SSF47576">
    <property type="entry name" value="Calponin-homology domain, CH-domain"/>
    <property type="match status" value="1"/>
</dbReference>
<evidence type="ECO:0000259" key="31">
    <source>
        <dbReference type="PROSITE" id="PS50023"/>
    </source>
</evidence>
<evidence type="ECO:0000256" key="14">
    <source>
        <dbReference type="ARBA" id="ARBA00022833"/>
    </source>
</evidence>
<evidence type="ECO:0000256" key="22">
    <source>
        <dbReference type="ARBA" id="ARBA00023212"/>
    </source>
</evidence>
<dbReference type="GeneTree" id="ENSGT00940000159117"/>
<name>A0A8I5N6J5_PAPAN</name>
<comment type="similarity">
    <text evidence="5">Belongs to the Mical family.</text>
</comment>
<gene>
    <name evidence="33" type="primary">MICAL1</name>
</gene>
<evidence type="ECO:0000256" key="11">
    <source>
        <dbReference type="ARBA" id="ARBA00022723"/>
    </source>
</evidence>
<keyword evidence="19 28" id="KW-0175">Coiled coil</keyword>
<evidence type="ECO:0000256" key="1">
    <source>
        <dbReference type="ARBA" id="ARBA00001974"/>
    </source>
</evidence>
<dbReference type="Pfam" id="PF25413">
    <property type="entry name" value="Rossman_Mical"/>
    <property type="match status" value="1"/>
</dbReference>
<dbReference type="FunFam" id="3.50.50.60:FF:000004">
    <property type="entry name" value="protein-methionine sulfoxide oxidase MICAL2 isoform X1"/>
    <property type="match status" value="1"/>
</dbReference>
<dbReference type="InterPro" id="IPR036872">
    <property type="entry name" value="CH_dom_sf"/>
</dbReference>
<keyword evidence="13" id="KW-0274">FAD</keyword>
<dbReference type="Gene3D" id="1.10.418.10">
    <property type="entry name" value="Calponin-like domain"/>
    <property type="match status" value="1"/>
</dbReference>
<evidence type="ECO:0000256" key="20">
    <source>
        <dbReference type="ARBA" id="ARBA00023136"/>
    </source>
</evidence>
<dbReference type="GO" id="GO:0016174">
    <property type="term" value="F:NAD(P)H oxidase H2O2-forming activity"/>
    <property type="evidence" value="ECO:0007669"/>
    <property type="project" value="UniProtKB-EC"/>
</dbReference>
<dbReference type="SUPFAM" id="SSF51905">
    <property type="entry name" value="FAD/NAD(P)-binding domain"/>
    <property type="match status" value="1"/>
</dbReference>
<feature type="compositionally biased region" description="Pro residues" evidence="29">
    <location>
        <begin position="842"/>
        <end position="855"/>
    </location>
</feature>
<evidence type="ECO:0000256" key="19">
    <source>
        <dbReference type="ARBA" id="ARBA00023054"/>
    </source>
</evidence>
<evidence type="ECO:0000256" key="7">
    <source>
        <dbReference type="ARBA" id="ARBA00012709"/>
    </source>
</evidence>
<keyword evidence="34" id="KW-1185">Reference proteome</keyword>
<organism evidence="33 34">
    <name type="scientific">Papio anubis</name>
    <name type="common">Olive baboon</name>
    <dbReference type="NCBI Taxonomy" id="9555"/>
    <lineage>
        <taxon>Eukaryota</taxon>
        <taxon>Metazoa</taxon>
        <taxon>Chordata</taxon>
        <taxon>Craniata</taxon>
        <taxon>Vertebrata</taxon>
        <taxon>Euteleostomi</taxon>
        <taxon>Mammalia</taxon>
        <taxon>Eutheria</taxon>
        <taxon>Euarchontoglires</taxon>
        <taxon>Primates</taxon>
        <taxon>Haplorrhini</taxon>
        <taxon>Catarrhini</taxon>
        <taxon>Cercopithecidae</taxon>
        <taxon>Cercopithecinae</taxon>
        <taxon>Papio</taxon>
    </lineage>
</organism>
<evidence type="ECO:0000256" key="24">
    <source>
        <dbReference type="ARBA" id="ARBA00048762"/>
    </source>
</evidence>
<keyword evidence="11 27" id="KW-0479">Metal-binding</keyword>
<reference evidence="33" key="2">
    <citation type="submission" date="2025-08" db="UniProtKB">
        <authorList>
            <consortium name="Ensembl"/>
        </authorList>
    </citation>
    <scope>IDENTIFICATION</scope>
</reference>
<feature type="domain" description="LIM zinc-binding" evidence="31">
    <location>
        <begin position="866"/>
        <end position="928"/>
    </location>
</feature>
<dbReference type="PROSITE" id="PS50021">
    <property type="entry name" value="CH"/>
    <property type="match status" value="1"/>
</dbReference>
<dbReference type="InterPro" id="IPR057494">
    <property type="entry name" value="Rossman_Mical"/>
</dbReference>
<dbReference type="InterPro" id="IPR001715">
    <property type="entry name" value="CH_dom"/>
</dbReference>
<dbReference type="GO" id="GO:0120501">
    <property type="term" value="F:F-actin monooxygenase activity"/>
    <property type="evidence" value="ECO:0007669"/>
    <property type="project" value="UniProtKB-EC"/>
</dbReference>